<dbReference type="AlphaFoldDB" id="A0A845I0D9"/>
<dbReference type="InterPro" id="IPR023393">
    <property type="entry name" value="START-like_dom_sf"/>
</dbReference>
<dbReference type="RefSeq" id="WP_161034924.1">
    <property type="nucleotide sequence ID" value="NZ_WWCL01000002.1"/>
</dbReference>
<proteinExistence type="predicted"/>
<protein>
    <submittedName>
        <fullName evidence="1">Polyketide cyclase</fullName>
    </submittedName>
</protein>
<dbReference type="Gene3D" id="3.30.530.20">
    <property type="match status" value="1"/>
</dbReference>
<organism evidence="1 2">
    <name type="scientific">Duganella fentianensis</name>
    <dbReference type="NCBI Taxonomy" id="2692177"/>
    <lineage>
        <taxon>Bacteria</taxon>
        <taxon>Pseudomonadati</taxon>
        <taxon>Pseudomonadota</taxon>
        <taxon>Betaproteobacteria</taxon>
        <taxon>Burkholderiales</taxon>
        <taxon>Oxalobacteraceae</taxon>
        <taxon>Telluria group</taxon>
        <taxon>Duganella</taxon>
    </lineage>
</organism>
<comment type="caution">
    <text evidence="1">The sequence shown here is derived from an EMBL/GenBank/DDBJ whole genome shotgun (WGS) entry which is preliminary data.</text>
</comment>
<dbReference type="Proteomes" id="UP000444316">
    <property type="component" value="Unassembled WGS sequence"/>
</dbReference>
<dbReference type="Pfam" id="PF10604">
    <property type="entry name" value="Polyketide_cyc2"/>
    <property type="match status" value="1"/>
</dbReference>
<sequence length="175" mass="19407">MLKKIGLGVLLLIAIILGMATVQPTTFRVQRQIDIKAPAERIQPLISDFHHWTQWSPWEKLDPAMKRTYSGATEDLGAVYAWEGDDKVGAGRMEITGLKAPELVQIKLDFIKPFASACQTEFTLASKGEMTSVVWTMTGPADFTTRLMGLFVSMDKMIGKDFEAGLANLKEVAEK</sequence>
<dbReference type="EMBL" id="WWCL01000002">
    <property type="protein sequence ID" value="MYN45265.1"/>
    <property type="molecule type" value="Genomic_DNA"/>
</dbReference>
<gene>
    <name evidence="1" type="ORF">GTP23_09340</name>
</gene>
<evidence type="ECO:0000313" key="1">
    <source>
        <dbReference type="EMBL" id="MYN45265.1"/>
    </source>
</evidence>
<dbReference type="InterPro" id="IPR019587">
    <property type="entry name" value="Polyketide_cyclase/dehydratase"/>
</dbReference>
<accession>A0A845I0D9</accession>
<dbReference type="CDD" id="cd07818">
    <property type="entry name" value="SRPBCC_1"/>
    <property type="match status" value="1"/>
</dbReference>
<keyword evidence="2" id="KW-1185">Reference proteome</keyword>
<dbReference type="SUPFAM" id="SSF55961">
    <property type="entry name" value="Bet v1-like"/>
    <property type="match status" value="1"/>
</dbReference>
<name>A0A845I0D9_9BURK</name>
<evidence type="ECO:0000313" key="2">
    <source>
        <dbReference type="Proteomes" id="UP000444316"/>
    </source>
</evidence>
<reference evidence="1" key="1">
    <citation type="submission" date="2019-12" db="EMBL/GenBank/DDBJ databases">
        <title>Novel species isolated from a subtropical stream in China.</title>
        <authorList>
            <person name="Lu H."/>
        </authorList>
    </citation>
    <scope>NUCLEOTIDE SEQUENCE [LARGE SCALE GENOMIC DNA]</scope>
    <source>
        <strain evidence="1">FT93W</strain>
    </source>
</reference>